<gene>
    <name evidence="1" type="ORF">L1987_48054</name>
</gene>
<evidence type="ECO:0000313" key="2">
    <source>
        <dbReference type="Proteomes" id="UP001056120"/>
    </source>
</evidence>
<proteinExistence type="predicted"/>
<comment type="caution">
    <text evidence="1">The sequence shown here is derived from an EMBL/GenBank/DDBJ whole genome shotgun (WGS) entry which is preliminary data.</text>
</comment>
<reference evidence="2" key="1">
    <citation type="journal article" date="2022" name="Mol. Ecol. Resour.">
        <title>The genomes of chicory, endive, great burdock and yacon provide insights into Asteraceae palaeo-polyploidization history and plant inulin production.</title>
        <authorList>
            <person name="Fan W."/>
            <person name="Wang S."/>
            <person name="Wang H."/>
            <person name="Wang A."/>
            <person name="Jiang F."/>
            <person name="Liu H."/>
            <person name="Zhao H."/>
            <person name="Xu D."/>
            <person name="Zhang Y."/>
        </authorList>
    </citation>
    <scope>NUCLEOTIDE SEQUENCE [LARGE SCALE GENOMIC DNA]</scope>
    <source>
        <strain evidence="2">cv. Yunnan</strain>
    </source>
</reference>
<protein>
    <submittedName>
        <fullName evidence="1">Uncharacterized protein</fullName>
    </submittedName>
</protein>
<sequence>MERLLVSHSCSSSYPKDVESKQQKQVEEFYRMNHIDQTYKFVKKMRDEYKKLNKPEMNIWECCELIKEVVDDSDRDLDEPQIVHLLQIAEAIRKDYPNED</sequence>
<dbReference type="Proteomes" id="UP001056120">
    <property type="component" value="Linkage Group LG16"/>
</dbReference>
<organism evidence="1 2">
    <name type="scientific">Smallanthus sonchifolius</name>
    <dbReference type="NCBI Taxonomy" id="185202"/>
    <lineage>
        <taxon>Eukaryota</taxon>
        <taxon>Viridiplantae</taxon>
        <taxon>Streptophyta</taxon>
        <taxon>Embryophyta</taxon>
        <taxon>Tracheophyta</taxon>
        <taxon>Spermatophyta</taxon>
        <taxon>Magnoliopsida</taxon>
        <taxon>eudicotyledons</taxon>
        <taxon>Gunneridae</taxon>
        <taxon>Pentapetalae</taxon>
        <taxon>asterids</taxon>
        <taxon>campanulids</taxon>
        <taxon>Asterales</taxon>
        <taxon>Asteraceae</taxon>
        <taxon>Asteroideae</taxon>
        <taxon>Heliantheae alliance</taxon>
        <taxon>Millerieae</taxon>
        <taxon>Smallanthus</taxon>
    </lineage>
</organism>
<keyword evidence="2" id="KW-1185">Reference proteome</keyword>
<name>A0ACB9FQW4_9ASTR</name>
<accession>A0ACB9FQW4</accession>
<evidence type="ECO:0000313" key="1">
    <source>
        <dbReference type="EMBL" id="KAI3773524.1"/>
    </source>
</evidence>
<reference evidence="1 2" key="2">
    <citation type="journal article" date="2022" name="Mol. Ecol. Resour.">
        <title>The genomes of chicory, endive, great burdock and yacon provide insights into Asteraceae paleo-polyploidization history and plant inulin production.</title>
        <authorList>
            <person name="Fan W."/>
            <person name="Wang S."/>
            <person name="Wang H."/>
            <person name="Wang A."/>
            <person name="Jiang F."/>
            <person name="Liu H."/>
            <person name="Zhao H."/>
            <person name="Xu D."/>
            <person name="Zhang Y."/>
        </authorList>
    </citation>
    <scope>NUCLEOTIDE SEQUENCE [LARGE SCALE GENOMIC DNA]</scope>
    <source>
        <strain evidence="2">cv. Yunnan</strain>
        <tissue evidence="1">Leaves</tissue>
    </source>
</reference>
<dbReference type="EMBL" id="CM042033">
    <property type="protein sequence ID" value="KAI3773524.1"/>
    <property type="molecule type" value="Genomic_DNA"/>
</dbReference>